<evidence type="ECO:0000256" key="1">
    <source>
        <dbReference type="ARBA" id="ARBA00001946"/>
    </source>
</evidence>
<evidence type="ECO:0000256" key="6">
    <source>
        <dbReference type="ARBA" id="ARBA00020653"/>
    </source>
</evidence>
<evidence type="ECO:0000256" key="12">
    <source>
        <dbReference type="ARBA" id="ARBA00023239"/>
    </source>
</evidence>
<dbReference type="InterPro" id="IPR015890">
    <property type="entry name" value="Chorismate_C"/>
</dbReference>
<comment type="function">
    <text evidence="13 15">Part of a heterotetrameric complex that catalyzes the two-step biosynthesis of anthranilate, an intermediate in the biosynthesis of L-tryptophan. In the first step, the glutamine-binding beta subunit (TrpG) of anthranilate synthase (AS) provides the glutamine amidotransferase activity which generates ammonia as a substrate that, along with chorismate, is used in the second step, catalyzed by the large alpha subunit of AS (TrpE) to produce anthranilate. In the absence of TrpG, TrpE can synthesize anthranilate directly from chorismate and high concentrations of ammonia.</text>
</comment>
<keyword evidence="19" id="KW-1185">Reference proteome</keyword>
<comment type="cofactor">
    <cofactor evidence="1 15">
        <name>Mg(2+)</name>
        <dbReference type="ChEBI" id="CHEBI:18420"/>
    </cofactor>
</comment>
<comment type="subunit">
    <text evidence="4 15">Heterotetramer consisting of two non-identical subunits: a beta subunit (TrpG) and a large alpha subunit (TrpE).</text>
</comment>
<dbReference type="EC" id="4.1.3.27" evidence="5 15"/>
<dbReference type="PRINTS" id="PR00095">
    <property type="entry name" value="ANTSNTHASEI"/>
</dbReference>
<evidence type="ECO:0000256" key="2">
    <source>
        <dbReference type="ARBA" id="ARBA00004873"/>
    </source>
</evidence>
<comment type="pathway">
    <text evidence="2 15">Amino-acid biosynthesis; L-tryptophan biosynthesis; L-tryptophan from chorismate: step 1/5.</text>
</comment>
<evidence type="ECO:0000256" key="11">
    <source>
        <dbReference type="ARBA" id="ARBA00023141"/>
    </source>
</evidence>
<evidence type="ECO:0000259" key="16">
    <source>
        <dbReference type="Pfam" id="PF00425"/>
    </source>
</evidence>
<protein>
    <recommendedName>
        <fullName evidence="6 15">Anthranilate synthase component 1</fullName>
        <ecNumber evidence="5 15">4.1.3.27</ecNumber>
    </recommendedName>
</protein>
<evidence type="ECO:0000256" key="14">
    <source>
        <dbReference type="ARBA" id="ARBA00047683"/>
    </source>
</evidence>
<gene>
    <name evidence="15 18" type="primary">trpE</name>
    <name evidence="18" type="ORF">AAC691_02690</name>
</gene>
<dbReference type="RefSeq" id="WP_342628856.1">
    <property type="nucleotide sequence ID" value="NZ_CP152276.1"/>
</dbReference>
<evidence type="ECO:0000256" key="10">
    <source>
        <dbReference type="ARBA" id="ARBA00022842"/>
    </source>
</evidence>
<sequence>MTTAPALSPASGGDEILSALGQGRAAILWSVEAADLLTPVSAYMRLARLAGATETDAPRNAFLFESVEGGVARGRYSVIGLLPDLIWRCHGGHAAINATADTDPAAFTPAAAAPLDSLRAVIRDSRMALPAGLPPMIGGLFGYLGYDMVRQMEHLPHMPPDDLHLPEGVMIRPRLFAVFDTVRDELTLAAPIRPRAGHAPEQALQAAQDLLATARQSLSEPLALHEIAPRYTGPLDPPHSTFTRDAFCDAVRRIQDYIAAGDAFQVVPSQRFSTSFTLPPLALYRALRRINPAPFLFNLAFDGFSLVGSSPEILVRLRDGRMTVRPLAGTRPRGATPEEDQALERDLLADPKELAEHLMLIDLGRNDVGRVCEIGSVKVTEKFVIERFSHVMHISSNVEGTLRPGLEAIDALIAGFPAGTLTGAPKIRAMEIIDEVEPTRRATYAGCIGYFGANGEMDTCIGLRMAVVKDGQMHVQAGCGVVADSVPEAEYEETRHKARALFRAAEEAVQFALGRNGTAAGHGGAG</sequence>
<dbReference type="PANTHER" id="PTHR11236">
    <property type="entry name" value="AMINOBENZOATE/ANTHRANILATE SYNTHASE"/>
    <property type="match status" value="1"/>
</dbReference>
<dbReference type="InterPro" id="IPR005801">
    <property type="entry name" value="ADC_synthase"/>
</dbReference>
<dbReference type="GO" id="GO:0004049">
    <property type="term" value="F:anthranilate synthase activity"/>
    <property type="evidence" value="ECO:0007669"/>
    <property type="project" value="UniProtKB-EC"/>
</dbReference>
<dbReference type="InterPro" id="IPR005256">
    <property type="entry name" value="Anth_synth_I_PabB"/>
</dbReference>
<dbReference type="Pfam" id="PF00425">
    <property type="entry name" value="Chorismate_bind"/>
    <property type="match status" value="1"/>
</dbReference>
<dbReference type="PANTHER" id="PTHR11236:SF48">
    <property type="entry name" value="ISOCHORISMATE SYNTHASE MENF"/>
    <property type="match status" value="1"/>
</dbReference>
<keyword evidence="8 15" id="KW-0479">Metal-binding</keyword>
<keyword evidence="10 15" id="KW-0460">Magnesium</keyword>
<evidence type="ECO:0000313" key="19">
    <source>
        <dbReference type="Proteomes" id="UP001449795"/>
    </source>
</evidence>
<dbReference type="Gene3D" id="3.60.120.10">
    <property type="entry name" value="Anthranilate synthase"/>
    <property type="match status" value="1"/>
</dbReference>
<feature type="domain" description="Chorismate-utilising enzyme C-terminal" evidence="16">
    <location>
        <begin position="244"/>
        <end position="497"/>
    </location>
</feature>
<evidence type="ECO:0000256" key="13">
    <source>
        <dbReference type="ARBA" id="ARBA00025634"/>
    </source>
</evidence>
<evidence type="ECO:0000256" key="5">
    <source>
        <dbReference type="ARBA" id="ARBA00012266"/>
    </source>
</evidence>
<reference evidence="18 19" key="1">
    <citation type="submission" date="2024-04" db="EMBL/GenBank/DDBJ databases">
        <title>Complete genome sequence of Nguyenibacter vanlangesis HBCM-1154, a strain capable of nitrogen fixation, IAA production, and phosphorus solubilization isolated from sugarcane soil.</title>
        <authorList>
            <person name="MY HANH P."/>
        </authorList>
    </citation>
    <scope>NUCLEOTIDE SEQUENCE [LARGE SCALE GENOMIC DNA]</scope>
    <source>
        <strain evidence="18 19">HBCM 1154</strain>
    </source>
</reference>
<keyword evidence="7 15" id="KW-0028">Amino-acid biosynthesis</keyword>
<keyword evidence="12 15" id="KW-0456">Lyase</keyword>
<dbReference type="InterPro" id="IPR019999">
    <property type="entry name" value="Anth_synth_I-like"/>
</dbReference>
<name>A0ABZ3D6F7_9PROT</name>
<accession>A0ABZ3D6F7</accession>
<comment type="catalytic activity">
    <reaction evidence="14 15">
        <text>chorismate + L-glutamine = anthranilate + pyruvate + L-glutamate + H(+)</text>
        <dbReference type="Rhea" id="RHEA:21732"/>
        <dbReference type="ChEBI" id="CHEBI:15361"/>
        <dbReference type="ChEBI" id="CHEBI:15378"/>
        <dbReference type="ChEBI" id="CHEBI:16567"/>
        <dbReference type="ChEBI" id="CHEBI:29748"/>
        <dbReference type="ChEBI" id="CHEBI:29985"/>
        <dbReference type="ChEBI" id="CHEBI:58359"/>
        <dbReference type="EC" id="4.1.3.27"/>
    </reaction>
</comment>
<dbReference type="SUPFAM" id="SSF56322">
    <property type="entry name" value="ADC synthase"/>
    <property type="match status" value="1"/>
</dbReference>
<evidence type="ECO:0000256" key="8">
    <source>
        <dbReference type="ARBA" id="ARBA00022723"/>
    </source>
</evidence>
<evidence type="ECO:0000256" key="15">
    <source>
        <dbReference type="RuleBase" id="RU364045"/>
    </source>
</evidence>
<evidence type="ECO:0000256" key="7">
    <source>
        <dbReference type="ARBA" id="ARBA00022605"/>
    </source>
</evidence>
<proteinExistence type="inferred from homology"/>
<dbReference type="Pfam" id="PF04715">
    <property type="entry name" value="Anth_synt_I_N"/>
    <property type="match status" value="1"/>
</dbReference>
<evidence type="ECO:0000256" key="4">
    <source>
        <dbReference type="ARBA" id="ARBA00011575"/>
    </source>
</evidence>
<comment type="similarity">
    <text evidence="3 15">Belongs to the anthranilate synthase component I family.</text>
</comment>
<dbReference type="Proteomes" id="UP001449795">
    <property type="component" value="Chromosome"/>
</dbReference>
<dbReference type="EMBL" id="CP152276">
    <property type="protein sequence ID" value="XAE43386.1"/>
    <property type="molecule type" value="Genomic_DNA"/>
</dbReference>
<dbReference type="InterPro" id="IPR006805">
    <property type="entry name" value="Anth_synth_I_N"/>
</dbReference>
<evidence type="ECO:0000256" key="3">
    <source>
        <dbReference type="ARBA" id="ARBA00009562"/>
    </source>
</evidence>
<feature type="domain" description="Anthranilate synthase component I N-terminal" evidence="17">
    <location>
        <begin position="35"/>
        <end position="188"/>
    </location>
</feature>
<evidence type="ECO:0000256" key="9">
    <source>
        <dbReference type="ARBA" id="ARBA00022822"/>
    </source>
</evidence>
<dbReference type="NCBIfam" id="TIGR00564">
    <property type="entry name" value="trpE_most"/>
    <property type="match status" value="1"/>
</dbReference>
<evidence type="ECO:0000259" key="17">
    <source>
        <dbReference type="Pfam" id="PF04715"/>
    </source>
</evidence>
<keyword evidence="11 15" id="KW-0057">Aromatic amino acid biosynthesis</keyword>
<organism evidence="18 19">
    <name type="scientific">Nguyenibacter vanlangensis</name>
    <dbReference type="NCBI Taxonomy" id="1216886"/>
    <lineage>
        <taxon>Bacteria</taxon>
        <taxon>Pseudomonadati</taxon>
        <taxon>Pseudomonadota</taxon>
        <taxon>Alphaproteobacteria</taxon>
        <taxon>Acetobacterales</taxon>
        <taxon>Acetobacteraceae</taxon>
        <taxon>Nguyenibacter</taxon>
    </lineage>
</organism>
<keyword evidence="9 15" id="KW-0822">Tryptophan biosynthesis</keyword>
<evidence type="ECO:0000313" key="18">
    <source>
        <dbReference type="EMBL" id="XAE43386.1"/>
    </source>
</evidence>